<accession>A0A381YJF8</accession>
<dbReference type="GO" id="GO:0019622">
    <property type="term" value="P:3-(3-hydroxy)phenylpropionate catabolic process"/>
    <property type="evidence" value="ECO:0007669"/>
    <property type="project" value="TreeGrafter"/>
</dbReference>
<dbReference type="GO" id="GO:0008688">
    <property type="term" value="F:3-(3-hydroxyphenyl)propionate hydroxylase activity"/>
    <property type="evidence" value="ECO:0007669"/>
    <property type="project" value="TreeGrafter"/>
</dbReference>
<dbReference type="AlphaFoldDB" id="A0A381YJF8"/>
<dbReference type="Pfam" id="PF01494">
    <property type="entry name" value="FAD_binding_3"/>
    <property type="match status" value="1"/>
</dbReference>
<reference evidence="3" key="1">
    <citation type="submission" date="2018-05" db="EMBL/GenBank/DDBJ databases">
        <authorList>
            <person name="Lanie J.A."/>
            <person name="Ng W.-L."/>
            <person name="Kazmierczak K.M."/>
            <person name="Andrzejewski T.M."/>
            <person name="Davidsen T.M."/>
            <person name="Wayne K.J."/>
            <person name="Tettelin H."/>
            <person name="Glass J.I."/>
            <person name="Rusch D."/>
            <person name="Podicherti R."/>
            <person name="Tsui H.-C.T."/>
            <person name="Winkler M.E."/>
        </authorList>
    </citation>
    <scope>NUCLEOTIDE SEQUENCE</scope>
</reference>
<organism evidence="3">
    <name type="scientific">marine metagenome</name>
    <dbReference type="NCBI Taxonomy" id="408172"/>
    <lineage>
        <taxon>unclassified sequences</taxon>
        <taxon>metagenomes</taxon>
        <taxon>ecological metagenomes</taxon>
    </lineage>
</organism>
<evidence type="ECO:0000313" key="3">
    <source>
        <dbReference type="EMBL" id="SVA77080.1"/>
    </source>
</evidence>
<dbReference type="GO" id="GO:0071949">
    <property type="term" value="F:FAD binding"/>
    <property type="evidence" value="ECO:0007669"/>
    <property type="project" value="InterPro"/>
</dbReference>
<dbReference type="PANTHER" id="PTHR43476">
    <property type="entry name" value="3-(3-HYDROXY-PHENYL)PROPIONATE/3-HYDROXYCINNAMIC ACID HYDROXYLASE"/>
    <property type="match status" value="1"/>
</dbReference>
<dbReference type="SUPFAM" id="SSF51905">
    <property type="entry name" value="FAD/NAD(P)-binding domain"/>
    <property type="match status" value="1"/>
</dbReference>
<dbReference type="InterPro" id="IPR036188">
    <property type="entry name" value="FAD/NAD-bd_sf"/>
</dbReference>
<keyword evidence="1" id="KW-0560">Oxidoreductase</keyword>
<feature type="non-terminal residue" evidence="3">
    <location>
        <position position="1"/>
    </location>
</feature>
<dbReference type="InterPro" id="IPR050631">
    <property type="entry name" value="PheA/TfdB_FAD_monoxygenase"/>
</dbReference>
<dbReference type="PANTHER" id="PTHR43476:SF3">
    <property type="entry name" value="FAD-BINDING MONOOXYGENASE"/>
    <property type="match status" value="1"/>
</dbReference>
<evidence type="ECO:0000256" key="1">
    <source>
        <dbReference type="ARBA" id="ARBA00023002"/>
    </source>
</evidence>
<feature type="domain" description="FAD-binding" evidence="2">
    <location>
        <begin position="6"/>
        <end position="339"/>
    </location>
</feature>
<dbReference type="Gene3D" id="3.30.70.2450">
    <property type="match status" value="1"/>
</dbReference>
<dbReference type="InterPro" id="IPR002938">
    <property type="entry name" value="FAD-bd"/>
</dbReference>
<dbReference type="Gene3D" id="3.50.50.60">
    <property type="entry name" value="FAD/NAD(P)-binding domain"/>
    <property type="match status" value="1"/>
</dbReference>
<gene>
    <name evidence="3" type="ORF">METZ01_LOCUS129934</name>
</gene>
<name>A0A381YJF8_9ZZZZ</name>
<dbReference type="PRINTS" id="PR00420">
    <property type="entry name" value="RNGMNOXGNASE"/>
</dbReference>
<dbReference type="Gene3D" id="3.40.30.120">
    <property type="match status" value="1"/>
</dbReference>
<sequence length="532" mass="59005">VPSKVTQVLIVGAGPTGLIAANILGLAGIRTIVVERNSSTSDIPKGIYIDDEFFRTLDTVGLAGEIAEHCVSAAGVTYFSRFGFCITRVRGFITKNGYGNRSAIWQPELERILVRGARRFAAVTVQFGEPLLDLDDRGAVVVAGILNDNGVRQEIHADYVLGCDGGKSLVRKLLGIQMEGRSYKQPWVVVDVLNDSDASPFSKYFVNPKRPTDSIPAPFHGRRFEFMLLPGEDPETMLEDRSLRRLFAPFRNFDNLEICRRAVYTFHALCVRTMRKGRVFLLGDAAHLMPPFGASGMNSGHRDASNLCWKLVAVFHGVTSMATLDTYETERLAHTQATINISVLLGRIVNTRSAVLAFFRDLLFWVLSRVPPTRGYITEMKYIPRARIGAGLVVHDASRSTPTWVGRMIPQPQVQDSTGTTALLDSHLGYGFALIAVDCPSLDLTSTLRHTYWQVLGVNVIHLFSTDQQPLGGAWLRLLDDRFREVVRRHTGEVLLVRPDRYVAAVASPHELDTLAKRIEHLFHLGGKTPAL</sequence>
<proteinExistence type="predicted"/>
<protein>
    <recommendedName>
        <fullName evidence="2">FAD-binding domain-containing protein</fullName>
    </recommendedName>
</protein>
<evidence type="ECO:0000259" key="2">
    <source>
        <dbReference type="Pfam" id="PF01494"/>
    </source>
</evidence>
<dbReference type="EMBL" id="UINC01018363">
    <property type="protein sequence ID" value="SVA77080.1"/>
    <property type="molecule type" value="Genomic_DNA"/>
</dbReference>